<accession>A0A0H2SC03</accession>
<keyword evidence="1" id="KW-0732">Signal</keyword>
<evidence type="ECO:0000313" key="3">
    <source>
        <dbReference type="Proteomes" id="UP000053477"/>
    </source>
</evidence>
<organism evidence="2 3">
    <name type="scientific">Schizopora paradoxa</name>
    <dbReference type="NCBI Taxonomy" id="27342"/>
    <lineage>
        <taxon>Eukaryota</taxon>
        <taxon>Fungi</taxon>
        <taxon>Dikarya</taxon>
        <taxon>Basidiomycota</taxon>
        <taxon>Agaricomycotina</taxon>
        <taxon>Agaricomycetes</taxon>
        <taxon>Hymenochaetales</taxon>
        <taxon>Schizoporaceae</taxon>
        <taxon>Schizopora</taxon>
    </lineage>
</organism>
<protein>
    <submittedName>
        <fullName evidence="2">Uncharacterized protein</fullName>
    </submittedName>
</protein>
<sequence>MQFLNLVISLALASTMVVATPAPAPELPVCVDANEPCIGLLPELCCSGTCNAGSGSLGSLFGTCA</sequence>
<name>A0A0H2SC03_9AGAM</name>
<dbReference type="AlphaFoldDB" id="A0A0H2SC03"/>
<feature type="chain" id="PRO_5005202502" evidence="1">
    <location>
        <begin position="20"/>
        <end position="65"/>
    </location>
</feature>
<feature type="signal peptide" evidence="1">
    <location>
        <begin position="1"/>
        <end position="19"/>
    </location>
</feature>
<dbReference type="InParanoid" id="A0A0H2SC03"/>
<gene>
    <name evidence="2" type="ORF">SCHPADRAFT_996640</name>
</gene>
<dbReference type="Proteomes" id="UP000053477">
    <property type="component" value="Unassembled WGS sequence"/>
</dbReference>
<dbReference type="EMBL" id="KQ085944">
    <property type="protein sequence ID" value="KLO14401.1"/>
    <property type="molecule type" value="Genomic_DNA"/>
</dbReference>
<evidence type="ECO:0000256" key="1">
    <source>
        <dbReference type="SAM" id="SignalP"/>
    </source>
</evidence>
<reference evidence="2 3" key="1">
    <citation type="submission" date="2015-04" db="EMBL/GenBank/DDBJ databases">
        <title>Complete genome sequence of Schizopora paradoxa KUC8140, a cosmopolitan wood degrader in East Asia.</title>
        <authorList>
            <consortium name="DOE Joint Genome Institute"/>
            <person name="Min B."/>
            <person name="Park H."/>
            <person name="Jang Y."/>
            <person name="Kim J.-J."/>
            <person name="Kim K.H."/>
            <person name="Pangilinan J."/>
            <person name="Lipzen A."/>
            <person name="Riley R."/>
            <person name="Grigoriev I.V."/>
            <person name="Spatafora J.W."/>
            <person name="Choi I.-G."/>
        </authorList>
    </citation>
    <scope>NUCLEOTIDE SEQUENCE [LARGE SCALE GENOMIC DNA]</scope>
    <source>
        <strain evidence="2 3">KUC8140</strain>
    </source>
</reference>
<evidence type="ECO:0000313" key="2">
    <source>
        <dbReference type="EMBL" id="KLO14401.1"/>
    </source>
</evidence>
<proteinExistence type="predicted"/>
<keyword evidence="3" id="KW-1185">Reference proteome</keyword>